<reference evidence="2 3" key="1">
    <citation type="submission" date="2022-03" db="EMBL/GenBank/DDBJ databases">
        <authorList>
            <person name="Nunn A."/>
            <person name="Chopra R."/>
            <person name="Nunn A."/>
            <person name="Contreras Garrido A."/>
        </authorList>
    </citation>
    <scope>NUCLEOTIDE SEQUENCE [LARGE SCALE GENOMIC DNA]</scope>
</reference>
<feature type="domain" description="F-box" evidence="1">
    <location>
        <begin position="20"/>
        <end position="66"/>
    </location>
</feature>
<dbReference type="Gene3D" id="2.120.10.80">
    <property type="entry name" value="Kelch-type beta propeller"/>
    <property type="match status" value="1"/>
</dbReference>
<dbReference type="InterPro" id="IPR001810">
    <property type="entry name" value="F-box_dom"/>
</dbReference>
<dbReference type="InterPro" id="IPR050354">
    <property type="entry name" value="F-box/kelch-repeat_ARATH"/>
</dbReference>
<organism evidence="2 3">
    <name type="scientific">Thlaspi arvense</name>
    <name type="common">Field penny-cress</name>
    <dbReference type="NCBI Taxonomy" id="13288"/>
    <lineage>
        <taxon>Eukaryota</taxon>
        <taxon>Viridiplantae</taxon>
        <taxon>Streptophyta</taxon>
        <taxon>Embryophyta</taxon>
        <taxon>Tracheophyta</taxon>
        <taxon>Spermatophyta</taxon>
        <taxon>Magnoliopsida</taxon>
        <taxon>eudicotyledons</taxon>
        <taxon>Gunneridae</taxon>
        <taxon>Pentapetalae</taxon>
        <taxon>rosids</taxon>
        <taxon>malvids</taxon>
        <taxon>Brassicales</taxon>
        <taxon>Brassicaceae</taxon>
        <taxon>Thlaspideae</taxon>
        <taxon>Thlaspi</taxon>
    </lineage>
</organism>
<evidence type="ECO:0000313" key="2">
    <source>
        <dbReference type="EMBL" id="CAH2060110.1"/>
    </source>
</evidence>
<dbReference type="PROSITE" id="PS50181">
    <property type="entry name" value="FBOX"/>
    <property type="match status" value="1"/>
</dbReference>
<dbReference type="SMART" id="SM00256">
    <property type="entry name" value="FBOX"/>
    <property type="match status" value="1"/>
</dbReference>
<name>A0AAU9S7Z4_THLAR</name>
<dbReference type="PANTHER" id="PTHR24414:SF184">
    <property type="entry name" value="GALACTOSE OXIDASE_KELCH REPEAT SUPERFAMILY PROTEIN"/>
    <property type="match status" value="1"/>
</dbReference>
<protein>
    <recommendedName>
        <fullName evidence="1">F-box domain-containing protein</fullName>
    </recommendedName>
</protein>
<dbReference type="SUPFAM" id="SSF117281">
    <property type="entry name" value="Kelch motif"/>
    <property type="match status" value="1"/>
</dbReference>
<dbReference type="Pfam" id="PF25210">
    <property type="entry name" value="Kelch_FKB95"/>
    <property type="match status" value="1"/>
</dbReference>
<keyword evidence="3" id="KW-1185">Reference proteome</keyword>
<evidence type="ECO:0000313" key="3">
    <source>
        <dbReference type="Proteomes" id="UP000836841"/>
    </source>
</evidence>
<dbReference type="EMBL" id="OU466860">
    <property type="protein sequence ID" value="CAH2060110.1"/>
    <property type="molecule type" value="Genomic_DNA"/>
</dbReference>
<accession>A0AAU9S7Z4</accession>
<dbReference type="Proteomes" id="UP000836841">
    <property type="component" value="Chromosome 4"/>
</dbReference>
<gene>
    <name evidence="2" type="ORF">TAV2_LOCUS14407</name>
</gene>
<dbReference type="Pfam" id="PF00646">
    <property type="entry name" value="F-box"/>
    <property type="match status" value="1"/>
</dbReference>
<evidence type="ECO:0000259" key="1">
    <source>
        <dbReference type="PROSITE" id="PS50181"/>
    </source>
</evidence>
<dbReference type="InterPro" id="IPR015915">
    <property type="entry name" value="Kelch-typ_b-propeller"/>
</dbReference>
<sequence>MSSIISSTIRAEEEKSSEWLSLISSLPEDVLVDIIARVPRCDYPTLSLVSKQFRSLVASPGLYVSRSLLGCTEHYLYVVLYNRVPGGEGWYLLSRKANGNRRLVLIPWLPANCITSFVAVGSKIYGFGRLSYHKKQRQAAYALSIDCGSHTVQPIPSMRIPLYDTVADIIDGRIYVVGNFGYHHRMKVMVVFNTETQRWGEPAMIDPGIELGDTWTACVVMAGKMYTRDSNNSFVYEPKEDEWERDEMLNLKKWVNACVVDDVLYYFDRAENIIKTYDPKQRYWGVVKGVDELLAKTRLAWWSKTTTQDLSFI</sequence>
<dbReference type="CDD" id="cd22152">
    <property type="entry name" value="F-box_AtAFR-like"/>
    <property type="match status" value="1"/>
</dbReference>
<dbReference type="SUPFAM" id="SSF81383">
    <property type="entry name" value="F-box domain"/>
    <property type="match status" value="1"/>
</dbReference>
<dbReference type="PANTHER" id="PTHR24414">
    <property type="entry name" value="F-BOX/KELCH-REPEAT PROTEIN SKIP4"/>
    <property type="match status" value="1"/>
</dbReference>
<dbReference type="AlphaFoldDB" id="A0AAU9S7Z4"/>
<dbReference type="InterPro" id="IPR057499">
    <property type="entry name" value="Kelch_FKB95"/>
</dbReference>
<proteinExistence type="predicted"/>
<dbReference type="InterPro" id="IPR036047">
    <property type="entry name" value="F-box-like_dom_sf"/>
</dbReference>